<organism evidence="1">
    <name type="scientific">Pongo abelii</name>
    <name type="common">Sumatran orangutan</name>
    <name type="synonym">Pongo pygmaeus abelii</name>
    <dbReference type="NCBI Taxonomy" id="9601"/>
    <lineage>
        <taxon>Eukaryota</taxon>
        <taxon>Metazoa</taxon>
        <taxon>Chordata</taxon>
        <taxon>Craniata</taxon>
        <taxon>Vertebrata</taxon>
        <taxon>Euteleostomi</taxon>
        <taxon>Mammalia</taxon>
        <taxon>Eutheria</taxon>
        <taxon>Euarchontoglires</taxon>
        <taxon>Primates</taxon>
        <taxon>Haplorrhini</taxon>
        <taxon>Catarrhini</taxon>
        <taxon>Hominidae</taxon>
        <taxon>Pongo</taxon>
    </lineage>
</organism>
<reference evidence="1" key="1">
    <citation type="submission" date="2017-12" db="EMBL/GenBank/DDBJ databases">
        <title>High-resolution comparative analysis of great ape genomes.</title>
        <authorList>
            <person name="Pollen A."/>
            <person name="Hastie A."/>
            <person name="Hormozdiari F."/>
            <person name="Dougherty M."/>
            <person name="Liu R."/>
            <person name="Chaisson M."/>
            <person name="Hoppe E."/>
            <person name="Hill C."/>
            <person name="Pang A."/>
            <person name="Hillier L."/>
            <person name="Baker C."/>
            <person name="Armstrong J."/>
            <person name="Shendure J."/>
            <person name="Paten B."/>
            <person name="Wilson R."/>
            <person name="Chao H."/>
            <person name="Schneider V."/>
            <person name="Ventura M."/>
            <person name="Kronenberg Z."/>
            <person name="Murali S."/>
            <person name="Gordon D."/>
            <person name="Cantsilieris S."/>
            <person name="Munson K."/>
            <person name="Nelson B."/>
            <person name="Raja A."/>
            <person name="Underwood J."/>
            <person name="Diekhans M."/>
            <person name="Fiddes I."/>
            <person name="Haussler D."/>
            <person name="Eichler E."/>
        </authorList>
    </citation>
    <scope>NUCLEOTIDE SEQUENCE [LARGE SCALE GENOMIC DNA]</scope>
    <source>
        <strain evidence="1">Susie</strain>
    </source>
</reference>
<gene>
    <name evidence="1" type="ORF">CR201_G0011341</name>
</gene>
<accession>A0A2J8WE52</accession>
<dbReference type="EMBL" id="NDHI03003394">
    <property type="protein sequence ID" value="PNJ68014.1"/>
    <property type="molecule type" value="Genomic_DNA"/>
</dbReference>
<dbReference type="AlphaFoldDB" id="A0A2J8WE52"/>
<protein>
    <submittedName>
        <fullName evidence="1">EDEM1 isoform 7</fullName>
    </submittedName>
</protein>
<evidence type="ECO:0000313" key="1">
    <source>
        <dbReference type="EMBL" id="PNJ68014.1"/>
    </source>
</evidence>
<comment type="caution">
    <text evidence="1">The sequence shown here is derived from an EMBL/GenBank/DDBJ whole genome shotgun (WGS) entry which is preliminary data.</text>
</comment>
<name>A0A2J8WE52_PONAB</name>
<proteinExistence type="predicted"/>
<sequence>MPAAPARPCNGERSSWGWCSSGLASMEYCGSSSGWGPAWASTSAFRSASASSV</sequence>